<keyword evidence="2" id="KW-0812">Transmembrane</keyword>
<feature type="transmembrane region" description="Helical" evidence="2">
    <location>
        <begin position="72"/>
        <end position="93"/>
    </location>
</feature>
<protein>
    <submittedName>
        <fullName evidence="4">Metal resistance protein YCF1-like protein 3</fullName>
    </submittedName>
</protein>
<dbReference type="GO" id="GO:0016020">
    <property type="term" value="C:membrane"/>
    <property type="evidence" value="ECO:0007669"/>
    <property type="project" value="UniProtKB-SubCell"/>
</dbReference>
<keyword evidence="2" id="KW-1133">Transmembrane helix</keyword>
<sequence length="364" mass="39449">MDLIVCSNDNSFGPAVRDCANRGNFDFTISFERLLFDVTPSAVFLVLVTRRLDSLVRASRTVHGKELQALKLGLTVTHAILRVVLMCITASAGAWLRTLFVAADALGLVAAVLVIVLSALEHSRSPRPSILLGLYLCLTTPLDAVSSRTLWLAAGNSVARLGASIRTAATVFKLVIALAEAWPKSRWFTSSHDPATDSPENVAGPYSLATFSWLYPLFLTGYRKAITTGDLFTLDKSLSSATVREKLQAFGLNSAVSHDTKSRFSLLGSLSKALIASFFNPILPRLVLATLTLFQPLLIQSVTQYLDKPAIDRRSEVGYGLIAAAGLLHIGIALSGAFYWYLHERYPSSFALFRIILSATRGAG</sequence>
<name>A0A1Q8S214_9PEZI</name>
<dbReference type="STRING" id="708187.A0A1Q8S214"/>
<feature type="transmembrane region" description="Helical" evidence="2">
    <location>
        <begin position="319"/>
        <end position="342"/>
    </location>
</feature>
<accession>A0A1Q8S214</accession>
<dbReference type="Pfam" id="PF24357">
    <property type="entry name" value="TMD0_ABC"/>
    <property type="match status" value="1"/>
</dbReference>
<dbReference type="AlphaFoldDB" id="A0A1Q8S214"/>
<evidence type="ECO:0000256" key="2">
    <source>
        <dbReference type="SAM" id="Phobius"/>
    </source>
</evidence>
<evidence type="ECO:0000313" key="4">
    <source>
        <dbReference type="EMBL" id="OLN95499.1"/>
    </source>
</evidence>
<proteinExistence type="predicted"/>
<keyword evidence="2" id="KW-0472">Membrane</keyword>
<evidence type="ECO:0000313" key="5">
    <source>
        <dbReference type="Proteomes" id="UP000186583"/>
    </source>
</evidence>
<dbReference type="EMBL" id="MPGH01000035">
    <property type="protein sequence ID" value="OLN95499.1"/>
    <property type="molecule type" value="Genomic_DNA"/>
</dbReference>
<gene>
    <name evidence="4" type="ORF">CCHL11_05155</name>
</gene>
<comment type="subcellular location">
    <subcellularLocation>
        <location evidence="1">Membrane</location>
        <topology evidence="1">Multi-pass membrane protein</topology>
    </subcellularLocation>
</comment>
<evidence type="ECO:0000256" key="1">
    <source>
        <dbReference type="ARBA" id="ARBA00004141"/>
    </source>
</evidence>
<dbReference type="InterPro" id="IPR056227">
    <property type="entry name" value="TMD0_ABC"/>
</dbReference>
<evidence type="ECO:0000259" key="3">
    <source>
        <dbReference type="Pfam" id="PF24357"/>
    </source>
</evidence>
<reference evidence="4 5" key="1">
    <citation type="submission" date="2016-11" db="EMBL/GenBank/DDBJ databases">
        <title>Draft Genome Assembly of Colletotrichum chlorophyti a pathogen of herbaceous plants.</title>
        <authorList>
            <person name="Gan P."/>
            <person name="Narusaka M."/>
            <person name="Tsushima A."/>
            <person name="Narusaka Y."/>
            <person name="Takano Y."/>
            <person name="Shirasu K."/>
        </authorList>
    </citation>
    <scope>NUCLEOTIDE SEQUENCE [LARGE SCALE GENOMIC DNA]</scope>
    <source>
        <strain evidence="4 5">NTL11</strain>
    </source>
</reference>
<keyword evidence="5" id="KW-1185">Reference proteome</keyword>
<organism evidence="4 5">
    <name type="scientific">Colletotrichum chlorophyti</name>
    <dbReference type="NCBI Taxonomy" id="708187"/>
    <lineage>
        <taxon>Eukaryota</taxon>
        <taxon>Fungi</taxon>
        <taxon>Dikarya</taxon>
        <taxon>Ascomycota</taxon>
        <taxon>Pezizomycotina</taxon>
        <taxon>Sordariomycetes</taxon>
        <taxon>Hypocreomycetidae</taxon>
        <taxon>Glomerellales</taxon>
        <taxon>Glomerellaceae</taxon>
        <taxon>Colletotrichum</taxon>
    </lineage>
</organism>
<feature type="domain" description="ABC transporter TMD0" evidence="3">
    <location>
        <begin position="5"/>
        <end position="152"/>
    </location>
</feature>
<feature type="transmembrane region" description="Helical" evidence="2">
    <location>
        <begin position="99"/>
        <end position="120"/>
    </location>
</feature>
<dbReference type="Proteomes" id="UP000186583">
    <property type="component" value="Unassembled WGS sequence"/>
</dbReference>
<comment type="caution">
    <text evidence="4">The sequence shown here is derived from an EMBL/GenBank/DDBJ whole genome shotgun (WGS) entry which is preliminary data.</text>
</comment>